<protein>
    <submittedName>
        <fullName evidence="2">Uncharacterized protein</fullName>
    </submittedName>
</protein>
<keyword evidence="3" id="KW-1185">Reference proteome</keyword>
<evidence type="ECO:0000256" key="1">
    <source>
        <dbReference type="SAM" id="MobiDB-lite"/>
    </source>
</evidence>
<organism evidence="2 3">
    <name type="scientific">Blattamonas nauphoetae</name>
    <dbReference type="NCBI Taxonomy" id="2049346"/>
    <lineage>
        <taxon>Eukaryota</taxon>
        <taxon>Metamonada</taxon>
        <taxon>Preaxostyla</taxon>
        <taxon>Oxymonadida</taxon>
        <taxon>Blattamonas</taxon>
    </lineage>
</organism>
<proteinExistence type="predicted"/>
<evidence type="ECO:0000313" key="3">
    <source>
        <dbReference type="Proteomes" id="UP001281761"/>
    </source>
</evidence>
<feature type="region of interest" description="Disordered" evidence="1">
    <location>
        <begin position="82"/>
        <end position="106"/>
    </location>
</feature>
<dbReference type="EMBL" id="JARBJD010000020">
    <property type="protein sequence ID" value="KAK2960841.1"/>
    <property type="molecule type" value="Genomic_DNA"/>
</dbReference>
<gene>
    <name evidence="2" type="ORF">BLNAU_4238</name>
</gene>
<comment type="caution">
    <text evidence="2">The sequence shown here is derived from an EMBL/GenBank/DDBJ whole genome shotgun (WGS) entry which is preliminary data.</text>
</comment>
<name>A0ABQ9YAQ6_9EUKA</name>
<sequence>MQRSRTECGRWTTNQRNRRAQSGGFSARPCPVRDRDWPCPVRGTRRSECEPIVVDWSSPEDGRRRRTNPGFDWRMSFARPSTETGSLIDSQCPLHSRGQAPETGATKRNYGIGVHMAVLRARSKERKSEHLVWSLQKKT</sequence>
<evidence type="ECO:0000313" key="2">
    <source>
        <dbReference type="EMBL" id="KAK2960841.1"/>
    </source>
</evidence>
<feature type="region of interest" description="Disordered" evidence="1">
    <location>
        <begin position="1"/>
        <end position="33"/>
    </location>
</feature>
<reference evidence="2 3" key="1">
    <citation type="journal article" date="2022" name="bioRxiv">
        <title>Genomics of Preaxostyla Flagellates Illuminates Evolutionary Transitions and the Path Towards Mitochondrial Loss.</title>
        <authorList>
            <person name="Novak L.V.F."/>
            <person name="Treitli S.C."/>
            <person name="Pyrih J."/>
            <person name="Halakuc P."/>
            <person name="Pipaliya S.V."/>
            <person name="Vacek V."/>
            <person name="Brzon O."/>
            <person name="Soukal P."/>
            <person name="Eme L."/>
            <person name="Dacks J.B."/>
            <person name="Karnkowska A."/>
            <person name="Elias M."/>
            <person name="Hampl V."/>
        </authorList>
    </citation>
    <scope>NUCLEOTIDE SEQUENCE [LARGE SCALE GENOMIC DNA]</scope>
    <source>
        <strain evidence="2">NAU3</strain>
        <tissue evidence="2">Gut</tissue>
    </source>
</reference>
<accession>A0ABQ9YAQ6</accession>
<dbReference type="Proteomes" id="UP001281761">
    <property type="component" value="Unassembled WGS sequence"/>
</dbReference>